<organism evidence="3 4">
    <name type="scientific">Zopfia rhizophila CBS 207.26</name>
    <dbReference type="NCBI Taxonomy" id="1314779"/>
    <lineage>
        <taxon>Eukaryota</taxon>
        <taxon>Fungi</taxon>
        <taxon>Dikarya</taxon>
        <taxon>Ascomycota</taxon>
        <taxon>Pezizomycotina</taxon>
        <taxon>Dothideomycetes</taxon>
        <taxon>Dothideomycetes incertae sedis</taxon>
        <taxon>Zopfiaceae</taxon>
        <taxon>Zopfia</taxon>
    </lineage>
</organism>
<feature type="transmembrane region" description="Helical" evidence="2">
    <location>
        <begin position="176"/>
        <end position="199"/>
    </location>
</feature>
<keyword evidence="2" id="KW-0472">Membrane</keyword>
<evidence type="ECO:0000313" key="3">
    <source>
        <dbReference type="EMBL" id="KAF2179987.1"/>
    </source>
</evidence>
<proteinExistence type="predicted"/>
<keyword evidence="4" id="KW-1185">Reference proteome</keyword>
<accession>A0A6A6DKE0</accession>
<evidence type="ECO:0000256" key="1">
    <source>
        <dbReference type="SAM" id="MobiDB-lite"/>
    </source>
</evidence>
<evidence type="ECO:0000313" key="4">
    <source>
        <dbReference type="Proteomes" id="UP000800200"/>
    </source>
</evidence>
<sequence length="233" mass="25945">MLLPNVPANFVNPLARADQGLGTRNHFITTLYPVHGFDDLQACSRWCLEGRCHDEQGPPGCSDFIPNNGSPDEASFIKKYRCSQPGCICDPVKGFYQRTIEDAYKCLNSSCRREDTSYTAFKAEADQVENTITSYCTSHNITGDYTSNHPQLPTCGNTTISSHPPQGSNRWKPQDIATLTVTIFAALAPLVTAIIRYFWVRYERIKQKRGDAAANRSAVNQPPVNQPVRVQNS</sequence>
<feature type="compositionally biased region" description="Low complexity" evidence="1">
    <location>
        <begin position="219"/>
        <end position="233"/>
    </location>
</feature>
<dbReference type="AlphaFoldDB" id="A0A6A6DKE0"/>
<reference evidence="3" key="1">
    <citation type="journal article" date="2020" name="Stud. Mycol.">
        <title>101 Dothideomycetes genomes: a test case for predicting lifestyles and emergence of pathogens.</title>
        <authorList>
            <person name="Haridas S."/>
            <person name="Albert R."/>
            <person name="Binder M."/>
            <person name="Bloem J."/>
            <person name="Labutti K."/>
            <person name="Salamov A."/>
            <person name="Andreopoulos B."/>
            <person name="Baker S."/>
            <person name="Barry K."/>
            <person name="Bills G."/>
            <person name="Bluhm B."/>
            <person name="Cannon C."/>
            <person name="Castanera R."/>
            <person name="Culley D."/>
            <person name="Daum C."/>
            <person name="Ezra D."/>
            <person name="Gonzalez J."/>
            <person name="Henrissat B."/>
            <person name="Kuo A."/>
            <person name="Liang C."/>
            <person name="Lipzen A."/>
            <person name="Lutzoni F."/>
            <person name="Magnuson J."/>
            <person name="Mondo S."/>
            <person name="Nolan M."/>
            <person name="Ohm R."/>
            <person name="Pangilinan J."/>
            <person name="Park H.-J."/>
            <person name="Ramirez L."/>
            <person name="Alfaro M."/>
            <person name="Sun H."/>
            <person name="Tritt A."/>
            <person name="Yoshinaga Y."/>
            <person name="Zwiers L.-H."/>
            <person name="Turgeon B."/>
            <person name="Goodwin S."/>
            <person name="Spatafora J."/>
            <person name="Crous P."/>
            <person name="Grigoriev I."/>
        </authorList>
    </citation>
    <scope>NUCLEOTIDE SEQUENCE</scope>
    <source>
        <strain evidence="3">CBS 207.26</strain>
    </source>
</reference>
<feature type="region of interest" description="Disordered" evidence="1">
    <location>
        <begin position="210"/>
        <end position="233"/>
    </location>
</feature>
<dbReference type="EMBL" id="ML994661">
    <property type="protein sequence ID" value="KAF2179987.1"/>
    <property type="molecule type" value="Genomic_DNA"/>
</dbReference>
<protein>
    <submittedName>
        <fullName evidence="3">Uncharacterized protein</fullName>
    </submittedName>
</protein>
<keyword evidence="2" id="KW-1133">Transmembrane helix</keyword>
<dbReference type="OrthoDB" id="5383188at2759"/>
<name>A0A6A6DKE0_9PEZI</name>
<keyword evidence="2" id="KW-0812">Transmembrane</keyword>
<evidence type="ECO:0000256" key="2">
    <source>
        <dbReference type="SAM" id="Phobius"/>
    </source>
</evidence>
<gene>
    <name evidence="3" type="ORF">K469DRAFT_715856</name>
</gene>
<dbReference type="Proteomes" id="UP000800200">
    <property type="component" value="Unassembled WGS sequence"/>
</dbReference>